<evidence type="ECO:0000313" key="11">
    <source>
        <dbReference type="EMBL" id="QJW90578.1"/>
    </source>
</evidence>
<dbReference type="EMBL" id="CP053435">
    <property type="protein sequence ID" value="QJW90578.1"/>
    <property type="molecule type" value="Genomic_DNA"/>
</dbReference>
<dbReference type="InterPro" id="IPR014729">
    <property type="entry name" value="Rossmann-like_a/b/a_fold"/>
</dbReference>
<reference evidence="11 12" key="1">
    <citation type="submission" date="2020-05" db="EMBL/GenBank/DDBJ databases">
        <title>Genome sequencing of Spirosoma sp. TS118.</title>
        <authorList>
            <person name="Lee J.-H."/>
            <person name="Jeong S."/>
            <person name="Zhao L."/>
            <person name="Jung J.-H."/>
            <person name="Kim M.-K."/>
            <person name="Lim S."/>
        </authorList>
    </citation>
    <scope>NUCLEOTIDE SEQUENCE [LARGE SCALE GENOMIC DNA]</scope>
    <source>
        <strain evidence="11 12">TS118</strain>
    </source>
</reference>
<dbReference type="GO" id="GO:0005829">
    <property type="term" value="C:cytosol"/>
    <property type="evidence" value="ECO:0007669"/>
    <property type="project" value="TreeGrafter"/>
</dbReference>
<keyword evidence="7 10" id="KW-0030">Aminoacyl-tRNA synthetase</keyword>
<comment type="catalytic activity">
    <reaction evidence="8">
        <text>tRNA(Trp) + L-tryptophan + ATP = L-tryptophyl-tRNA(Trp) + AMP + diphosphate + H(+)</text>
        <dbReference type="Rhea" id="RHEA:24080"/>
        <dbReference type="Rhea" id="RHEA-COMP:9671"/>
        <dbReference type="Rhea" id="RHEA-COMP:9705"/>
        <dbReference type="ChEBI" id="CHEBI:15378"/>
        <dbReference type="ChEBI" id="CHEBI:30616"/>
        <dbReference type="ChEBI" id="CHEBI:33019"/>
        <dbReference type="ChEBI" id="CHEBI:57912"/>
        <dbReference type="ChEBI" id="CHEBI:78442"/>
        <dbReference type="ChEBI" id="CHEBI:78535"/>
        <dbReference type="ChEBI" id="CHEBI:456215"/>
        <dbReference type="EC" id="6.1.1.2"/>
    </reaction>
</comment>
<evidence type="ECO:0000256" key="7">
    <source>
        <dbReference type="ARBA" id="ARBA00023146"/>
    </source>
</evidence>
<evidence type="ECO:0000256" key="10">
    <source>
        <dbReference type="RuleBase" id="RU363036"/>
    </source>
</evidence>
<accession>A0A6M5Y8E5</accession>
<evidence type="ECO:0000256" key="1">
    <source>
        <dbReference type="ARBA" id="ARBA00005594"/>
    </source>
</evidence>
<dbReference type="RefSeq" id="WP_171740422.1">
    <property type="nucleotide sequence ID" value="NZ_CP053435.1"/>
</dbReference>
<keyword evidence="6 10" id="KW-0648">Protein biosynthesis</keyword>
<dbReference type="GO" id="GO:0005524">
    <property type="term" value="F:ATP binding"/>
    <property type="evidence" value="ECO:0007669"/>
    <property type="project" value="UniProtKB-KW"/>
</dbReference>
<dbReference type="CDD" id="cd00806">
    <property type="entry name" value="TrpRS_core"/>
    <property type="match status" value="1"/>
</dbReference>
<dbReference type="Pfam" id="PF00579">
    <property type="entry name" value="tRNA-synt_1b"/>
    <property type="match status" value="1"/>
</dbReference>
<dbReference type="PANTHER" id="PTHR43766:SF1">
    <property type="entry name" value="TRYPTOPHAN--TRNA LIGASE, MITOCHONDRIAL"/>
    <property type="match status" value="1"/>
</dbReference>
<dbReference type="Proteomes" id="UP000502756">
    <property type="component" value="Chromosome"/>
</dbReference>
<evidence type="ECO:0000313" key="12">
    <source>
        <dbReference type="Proteomes" id="UP000502756"/>
    </source>
</evidence>
<evidence type="ECO:0000256" key="4">
    <source>
        <dbReference type="ARBA" id="ARBA00022741"/>
    </source>
</evidence>
<keyword evidence="12" id="KW-1185">Reference proteome</keyword>
<sequence>MARILTGIQSSGRPHLGNILGAIKPAIDLSKQPGNESFLFIADLHSLTTIKDGPMRREFTRAVAATWLAFGLDTTKNTFWRQSRVVEHTELAWHLCCFTPFPMLNNATSFKEKADKLSDVNAGLFVYPVLQAADILLYDAEIIPVGKDQRQHIEMTRDIASAFNRQYNEDVFVLPEARIDDRLMTIPGIDGQKMSKSYNNYIDIFLPANELYKVIKKIKSDSTPLDEPKNPDTDITFQIYSLLASDEQTGEMRRLYEGGNYGYGTAKKALYELIIEQYAPVRERFDYYMANNDALETELRTGEEKASAIARRTLARVREKLGYN</sequence>
<dbReference type="PANTHER" id="PTHR43766">
    <property type="entry name" value="TRYPTOPHAN--TRNA LIGASE, MITOCHONDRIAL"/>
    <property type="match status" value="1"/>
</dbReference>
<dbReference type="InterPro" id="IPR002306">
    <property type="entry name" value="Trp-tRNA-ligase"/>
</dbReference>
<dbReference type="NCBIfam" id="TIGR00233">
    <property type="entry name" value="trpS"/>
    <property type="match status" value="1"/>
</dbReference>
<name>A0A6M5Y8E5_9BACT</name>
<protein>
    <recommendedName>
        <fullName evidence="2 9">Tryptophan--tRNA ligase</fullName>
        <ecNumber evidence="2 9">6.1.1.2</ecNumber>
    </recommendedName>
</protein>
<dbReference type="PRINTS" id="PR01039">
    <property type="entry name" value="TRNASYNTHTRP"/>
</dbReference>
<gene>
    <name evidence="11" type="primary">trpS</name>
    <name evidence="11" type="ORF">HNV11_14905</name>
</gene>
<dbReference type="FunFam" id="1.10.240.10:FF:000005">
    <property type="entry name" value="Tryptophan--tRNA ligase"/>
    <property type="match status" value="1"/>
</dbReference>
<dbReference type="KEGG" id="stae:HNV11_14905"/>
<dbReference type="Gene3D" id="1.10.240.10">
    <property type="entry name" value="Tyrosyl-Transfer RNA Synthetase"/>
    <property type="match status" value="1"/>
</dbReference>
<dbReference type="InterPro" id="IPR050203">
    <property type="entry name" value="Trp-tRNA_synthetase"/>
</dbReference>
<dbReference type="SUPFAM" id="SSF52374">
    <property type="entry name" value="Nucleotidylyl transferase"/>
    <property type="match status" value="1"/>
</dbReference>
<comment type="similarity">
    <text evidence="1 10">Belongs to the class-I aminoacyl-tRNA synthetase family.</text>
</comment>
<evidence type="ECO:0000256" key="9">
    <source>
        <dbReference type="NCBIfam" id="TIGR00233"/>
    </source>
</evidence>
<evidence type="ECO:0000256" key="3">
    <source>
        <dbReference type="ARBA" id="ARBA00022598"/>
    </source>
</evidence>
<proteinExistence type="inferred from homology"/>
<evidence type="ECO:0000256" key="5">
    <source>
        <dbReference type="ARBA" id="ARBA00022840"/>
    </source>
</evidence>
<evidence type="ECO:0000256" key="6">
    <source>
        <dbReference type="ARBA" id="ARBA00022917"/>
    </source>
</evidence>
<evidence type="ECO:0000256" key="2">
    <source>
        <dbReference type="ARBA" id="ARBA00013161"/>
    </source>
</evidence>
<dbReference type="InterPro" id="IPR002305">
    <property type="entry name" value="aa-tRNA-synth_Ic"/>
</dbReference>
<keyword evidence="3 10" id="KW-0436">Ligase</keyword>
<keyword evidence="5 10" id="KW-0067">ATP-binding</keyword>
<dbReference type="GO" id="GO:0004830">
    <property type="term" value="F:tryptophan-tRNA ligase activity"/>
    <property type="evidence" value="ECO:0007669"/>
    <property type="project" value="UniProtKB-UniRule"/>
</dbReference>
<organism evidence="11 12">
    <name type="scientific">Spirosoma taeanense</name>
    <dbReference type="NCBI Taxonomy" id="2735870"/>
    <lineage>
        <taxon>Bacteria</taxon>
        <taxon>Pseudomonadati</taxon>
        <taxon>Bacteroidota</taxon>
        <taxon>Cytophagia</taxon>
        <taxon>Cytophagales</taxon>
        <taxon>Cytophagaceae</taxon>
        <taxon>Spirosoma</taxon>
    </lineage>
</organism>
<dbReference type="AlphaFoldDB" id="A0A6M5Y8E5"/>
<dbReference type="EC" id="6.1.1.2" evidence="2 9"/>
<dbReference type="Gene3D" id="3.40.50.620">
    <property type="entry name" value="HUPs"/>
    <property type="match status" value="1"/>
</dbReference>
<dbReference type="GO" id="GO:0006436">
    <property type="term" value="P:tryptophanyl-tRNA aminoacylation"/>
    <property type="evidence" value="ECO:0007669"/>
    <property type="project" value="UniProtKB-UniRule"/>
</dbReference>
<keyword evidence="4 10" id="KW-0547">Nucleotide-binding</keyword>
<evidence type="ECO:0000256" key="8">
    <source>
        <dbReference type="ARBA" id="ARBA00049929"/>
    </source>
</evidence>